<evidence type="ECO:0000313" key="1">
    <source>
        <dbReference type="EMBL" id="MBA1143946.1"/>
    </source>
</evidence>
<organism evidence="1 2">
    <name type="scientific">Mesorhizobium neociceri</name>
    <dbReference type="NCBI Taxonomy" id="1307853"/>
    <lineage>
        <taxon>Bacteria</taxon>
        <taxon>Pseudomonadati</taxon>
        <taxon>Pseudomonadota</taxon>
        <taxon>Alphaproteobacteria</taxon>
        <taxon>Hyphomicrobiales</taxon>
        <taxon>Phyllobacteriaceae</taxon>
        <taxon>Mesorhizobium</taxon>
    </lineage>
</organism>
<evidence type="ECO:0000313" key="2">
    <source>
        <dbReference type="Proteomes" id="UP000558284"/>
    </source>
</evidence>
<comment type="caution">
    <text evidence="1">The sequence shown here is derived from an EMBL/GenBank/DDBJ whole genome shotgun (WGS) entry which is preliminary data.</text>
</comment>
<dbReference type="Proteomes" id="UP000558284">
    <property type="component" value="Unassembled WGS sequence"/>
</dbReference>
<protein>
    <submittedName>
        <fullName evidence="1">Uncharacterized protein</fullName>
    </submittedName>
</protein>
<accession>A0A838BBK3</accession>
<sequence>MLRLRKRRAAGIGLAVLAGSLVFGIVDASSQGTGPATRSHRGAMPAALLGKWGFAAASGDYCDPLGNCAPGSGGSISFTFRADGRAEYSLFQSSLVDGCGQIQSLTLKTGTVTMDDATIVFTPKAGSYRSVNGCRPDLTGLWKFKPGDLKPVSLRWELEGRRLRLTDPGGEASGVYGRK</sequence>
<reference evidence="1 2" key="1">
    <citation type="submission" date="2020-07" db="EMBL/GenBank/DDBJ databases">
        <title>Definition of the novel symbiovar canariense within Mesorhizobium novociceri, a new species of genus Mesorhizobium nodulating Cicer canariense in the Caldera de Taburiente National Park (La Palma, Canary Islands).</title>
        <authorList>
            <person name="Leon-Barrios M."/>
            <person name="Perez-Yepez J."/>
            <person name="Flores-Felix J.D."/>
            <person name="Ramirez-Baena M.H."/>
            <person name="Pulido-Suarez L."/>
            <person name="Igual J.M."/>
            <person name="Velazquez E."/>
            <person name="Peix A."/>
        </authorList>
    </citation>
    <scope>NUCLEOTIDE SEQUENCE [LARGE SCALE GENOMIC DNA]</scope>
    <source>
        <strain evidence="1 2">CCANP35</strain>
    </source>
</reference>
<name>A0A838BBK3_9HYPH</name>
<dbReference type="EMBL" id="JACDTY010000018">
    <property type="protein sequence ID" value="MBA1143946.1"/>
    <property type="molecule type" value="Genomic_DNA"/>
</dbReference>
<dbReference type="RefSeq" id="WP_181060910.1">
    <property type="nucleotide sequence ID" value="NZ_JACDTY010000018.1"/>
</dbReference>
<gene>
    <name evidence="1" type="ORF">H0241_27430</name>
</gene>
<keyword evidence="2" id="KW-1185">Reference proteome</keyword>
<dbReference type="AlphaFoldDB" id="A0A838BBK3"/>
<proteinExistence type="predicted"/>